<name>A0ABM6BPQ5_YERET</name>
<proteinExistence type="predicted"/>
<sequence>MKQMTREESHLVSGANGITINNSTVTIAFNPYNNGMPPSVSTPVTPIDNPGVMPTLDPIPVATEPFQQGTLIPTPMSLQFYQRY</sequence>
<evidence type="ECO:0000313" key="2">
    <source>
        <dbReference type="Proteomes" id="UP000266744"/>
    </source>
</evidence>
<protein>
    <submittedName>
        <fullName evidence="1">Uncharacterized protein</fullName>
    </submittedName>
</protein>
<dbReference type="RefSeq" id="WP_064517700.1">
    <property type="nucleotide sequence ID" value="NZ_CBCSBH010000052.1"/>
</dbReference>
<accession>A0ABM6BPQ5</accession>
<dbReference type="EMBL" id="CP010029">
    <property type="protein sequence ID" value="ANI31673.1"/>
    <property type="molecule type" value="Genomic_DNA"/>
</dbReference>
<organism evidence="1 2">
    <name type="scientific">Yersinia entomophaga</name>
    <dbReference type="NCBI Taxonomy" id="935293"/>
    <lineage>
        <taxon>Bacteria</taxon>
        <taxon>Pseudomonadati</taxon>
        <taxon>Pseudomonadota</taxon>
        <taxon>Gammaproteobacteria</taxon>
        <taxon>Enterobacterales</taxon>
        <taxon>Yersiniaceae</taxon>
        <taxon>Yersinia</taxon>
    </lineage>
</organism>
<gene>
    <name evidence="1" type="ORF">PL78_17845</name>
</gene>
<reference evidence="1 2" key="1">
    <citation type="journal article" date="2016" name="Toxins">
        <title>The Draft Genome Sequence of the Yersinia entomophaga Entomopathogenic Type Strain MH96T.</title>
        <authorList>
            <person name="Hurst M.R."/>
            <person name="Beattie A."/>
            <person name="Altermann E."/>
            <person name="Moraga R.M."/>
            <person name="Harper L.A."/>
            <person name="Calder J."/>
            <person name="Laugraud A."/>
        </authorList>
    </citation>
    <scope>NUCLEOTIDE SEQUENCE [LARGE SCALE GENOMIC DNA]</scope>
    <source>
        <strain evidence="1 2">MH96</strain>
    </source>
</reference>
<keyword evidence="2" id="KW-1185">Reference proteome</keyword>
<dbReference type="Proteomes" id="UP000266744">
    <property type="component" value="Chromosome"/>
</dbReference>
<evidence type="ECO:0000313" key="1">
    <source>
        <dbReference type="EMBL" id="ANI31673.1"/>
    </source>
</evidence>